<sequence length="182" mass="20379">MSDDPLLASKGPRRGQILFALAFAAFAIFILSNLGNQTVWAPRTKLFAQPGFWPGVAGAGMVLFGLLHLRGLRRGKGLRRPWISREDRDEARIWLQPLEYTAWFMIYVFAVPRIGYLPATIVFAPALTWRLGYRSPRLLWASVAFGIAVVLIFKGLLGVKIPGGALYEYLPDGLRAFALRYL</sequence>
<dbReference type="Pfam" id="PF07331">
    <property type="entry name" value="TctB"/>
    <property type="match status" value="1"/>
</dbReference>
<evidence type="ECO:0000256" key="1">
    <source>
        <dbReference type="SAM" id="Phobius"/>
    </source>
</evidence>
<evidence type="ECO:0000259" key="2">
    <source>
        <dbReference type="Pfam" id="PF07331"/>
    </source>
</evidence>
<dbReference type="Proteomes" id="UP001597151">
    <property type="component" value="Unassembled WGS sequence"/>
</dbReference>
<reference evidence="4" key="1">
    <citation type="journal article" date="2019" name="Int. J. Syst. Evol. Microbiol.">
        <title>The Global Catalogue of Microorganisms (GCM) 10K type strain sequencing project: providing services to taxonomists for standard genome sequencing and annotation.</title>
        <authorList>
            <consortium name="The Broad Institute Genomics Platform"/>
            <consortium name="The Broad Institute Genome Sequencing Center for Infectious Disease"/>
            <person name="Wu L."/>
            <person name="Ma J."/>
        </authorList>
    </citation>
    <scope>NUCLEOTIDE SEQUENCE [LARGE SCALE GENOMIC DNA]</scope>
    <source>
        <strain evidence="4">CCUG 55328</strain>
    </source>
</reference>
<comment type="caution">
    <text evidence="3">The sequence shown here is derived from an EMBL/GenBank/DDBJ whole genome shotgun (WGS) entry which is preliminary data.</text>
</comment>
<protein>
    <submittedName>
        <fullName evidence="3">Tripartite tricarboxylate transporter TctB family protein</fullName>
    </submittedName>
</protein>
<proteinExistence type="predicted"/>
<keyword evidence="4" id="KW-1185">Reference proteome</keyword>
<keyword evidence="1" id="KW-1133">Transmembrane helix</keyword>
<evidence type="ECO:0000313" key="4">
    <source>
        <dbReference type="Proteomes" id="UP001597151"/>
    </source>
</evidence>
<keyword evidence="1" id="KW-0812">Transmembrane</keyword>
<feature type="domain" description="DUF1468" evidence="2">
    <location>
        <begin position="18"/>
        <end position="162"/>
    </location>
</feature>
<keyword evidence="1" id="KW-0472">Membrane</keyword>
<gene>
    <name evidence="3" type="ORF">ACFQ3C_08070</name>
</gene>
<organism evidence="3 4">
    <name type="scientific">Seohaeicola saemankumensis</name>
    <dbReference type="NCBI Taxonomy" id="481181"/>
    <lineage>
        <taxon>Bacteria</taxon>
        <taxon>Pseudomonadati</taxon>
        <taxon>Pseudomonadota</taxon>
        <taxon>Alphaproteobacteria</taxon>
        <taxon>Rhodobacterales</taxon>
        <taxon>Roseobacteraceae</taxon>
        <taxon>Seohaeicola</taxon>
    </lineage>
</organism>
<feature type="transmembrane region" description="Helical" evidence="1">
    <location>
        <begin position="138"/>
        <end position="157"/>
    </location>
</feature>
<name>A0ABW3TBS1_9RHOB</name>
<dbReference type="InterPro" id="IPR009936">
    <property type="entry name" value="DUF1468"/>
</dbReference>
<dbReference type="RefSeq" id="WP_380790343.1">
    <property type="nucleotide sequence ID" value="NZ_JBHTKR010000003.1"/>
</dbReference>
<evidence type="ECO:0000313" key="3">
    <source>
        <dbReference type="EMBL" id="MFD1194624.1"/>
    </source>
</evidence>
<feature type="transmembrane region" description="Helical" evidence="1">
    <location>
        <begin position="52"/>
        <end position="72"/>
    </location>
</feature>
<feature type="transmembrane region" description="Helical" evidence="1">
    <location>
        <begin position="15"/>
        <end position="32"/>
    </location>
</feature>
<accession>A0ABW3TBS1</accession>
<dbReference type="EMBL" id="JBHTKR010000003">
    <property type="protein sequence ID" value="MFD1194624.1"/>
    <property type="molecule type" value="Genomic_DNA"/>
</dbReference>